<organism evidence="2 3">
    <name type="scientific">Rhizorhapis suberifaciens</name>
    <name type="common">corky root of lettuce</name>
    <dbReference type="NCBI Taxonomy" id="13656"/>
    <lineage>
        <taxon>Bacteria</taxon>
        <taxon>Pseudomonadati</taxon>
        <taxon>Pseudomonadota</taxon>
        <taxon>Alphaproteobacteria</taxon>
        <taxon>Sphingomonadales</taxon>
        <taxon>Sphingomonadaceae</taxon>
        <taxon>Rhizorhapis</taxon>
    </lineage>
</organism>
<keyword evidence="2" id="KW-0238">DNA-binding</keyword>
<dbReference type="Gene3D" id="1.10.10.10">
    <property type="entry name" value="Winged helix-like DNA-binding domain superfamily/Winged helix DNA-binding domain"/>
    <property type="match status" value="1"/>
</dbReference>
<dbReference type="AlphaFoldDB" id="A0A840HR38"/>
<evidence type="ECO:0000313" key="2">
    <source>
        <dbReference type="EMBL" id="MBB4640109.1"/>
    </source>
</evidence>
<dbReference type="Pfam" id="PF00196">
    <property type="entry name" value="GerE"/>
    <property type="match status" value="1"/>
</dbReference>
<comment type="caution">
    <text evidence="2">The sequence shown here is derived from an EMBL/GenBank/DDBJ whole genome shotgun (WGS) entry which is preliminary data.</text>
</comment>
<name>A0A840HR38_9SPHN</name>
<dbReference type="InterPro" id="IPR036388">
    <property type="entry name" value="WH-like_DNA-bd_sf"/>
</dbReference>
<dbReference type="RefSeq" id="WP_184473941.1">
    <property type="nucleotide sequence ID" value="NZ_JACHOV010000001.1"/>
</dbReference>
<protein>
    <submittedName>
        <fullName evidence="2">DNA-binding CsgD family transcriptional regulator</fullName>
    </submittedName>
</protein>
<dbReference type="GO" id="GO:0006355">
    <property type="term" value="P:regulation of DNA-templated transcription"/>
    <property type="evidence" value="ECO:0007669"/>
    <property type="project" value="InterPro"/>
</dbReference>
<dbReference type="SMART" id="SM00421">
    <property type="entry name" value="HTH_LUXR"/>
    <property type="match status" value="1"/>
</dbReference>
<dbReference type="PRINTS" id="PR00038">
    <property type="entry name" value="HTHLUXR"/>
</dbReference>
<proteinExistence type="predicted"/>
<accession>A0A840HR38</accession>
<reference evidence="2 3" key="1">
    <citation type="submission" date="2020-08" db="EMBL/GenBank/DDBJ databases">
        <title>Genomic Encyclopedia of Type Strains, Phase IV (KMG-IV): sequencing the most valuable type-strain genomes for metagenomic binning, comparative biology and taxonomic classification.</title>
        <authorList>
            <person name="Goeker M."/>
        </authorList>
    </citation>
    <scope>NUCLEOTIDE SEQUENCE [LARGE SCALE GENOMIC DNA]</scope>
    <source>
        <strain evidence="2 3">DSM 7465</strain>
    </source>
</reference>
<evidence type="ECO:0000313" key="3">
    <source>
        <dbReference type="Proteomes" id="UP000575068"/>
    </source>
</evidence>
<dbReference type="GO" id="GO:0003677">
    <property type="term" value="F:DNA binding"/>
    <property type="evidence" value="ECO:0007669"/>
    <property type="project" value="UniProtKB-KW"/>
</dbReference>
<keyword evidence="3" id="KW-1185">Reference proteome</keyword>
<dbReference type="InterPro" id="IPR000792">
    <property type="entry name" value="Tscrpt_reg_LuxR_C"/>
</dbReference>
<dbReference type="InterPro" id="IPR016032">
    <property type="entry name" value="Sig_transdc_resp-reg_C-effctor"/>
</dbReference>
<dbReference type="EMBL" id="JACHOV010000001">
    <property type="protein sequence ID" value="MBB4640109.1"/>
    <property type="molecule type" value="Genomic_DNA"/>
</dbReference>
<feature type="domain" description="HTH luxR-type" evidence="1">
    <location>
        <begin position="130"/>
        <end position="187"/>
    </location>
</feature>
<dbReference type="Proteomes" id="UP000575068">
    <property type="component" value="Unassembled WGS sequence"/>
</dbReference>
<evidence type="ECO:0000259" key="1">
    <source>
        <dbReference type="SMART" id="SM00421"/>
    </source>
</evidence>
<sequence length="193" mass="21987">MLKYVGELRDAALTWLDTSRLARLIVNEAFEILWANKAARLSLKEREFIEERDGFVCMTRAAVTVALQSRLSELHDNDIVVHSFNEGDLRGLVVVIRMLPCRSTPERLYGLELRWANEAESACYSGYRAYYGVTHAEDRVLGQLLKGHNVESCAASLNISLDTVRSHIRQLYSKMNVSSREALFYAMAPFRVQ</sequence>
<gene>
    <name evidence="2" type="ORF">HNQ99_000389</name>
</gene>
<dbReference type="SUPFAM" id="SSF46894">
    <property type="entry name" value="C-terminal effector domain of the bipartite response regulators"/>
    <property type="match status" value="1"/>
</dbReference>